<gene>
    <name evidence="1" type="primary">Acey_s0566.g20</name>
    <name evidence="1" type="ORF">Y032_0566g20</name>
</gene>
<protein>
    <submittedName>
        <fullName evidence="1">Uncharacterized protein</fullName>
    </submittedName>
</protein>
<name>A0A016WPD8_9BILA</name>
<comment type="caution">
    <text evidence="1">The sequence shown here is derived from an EMBL/GenBank/DDBJ whole genome shotgun (WGS) entry which is preliminary data.</text>
</comment>
<dbReference type="EMBL" id="JARK01000166">
    <property type="protein sequence ID" value="EYC41510.1"/>
    <property type="molecule type" value="Genomic_DNA"/>
</dbReference>
<dbReference type="Proteomes" id="UP000024635">
    <property type="component" value="Unassembled WGS sequence"/>
</dbReference>
<accession>A0A016WPD8</accession>
<keyword evidence="2" id="KW-1185">Reference proteome</keyword>
<sequence length="78" mass="9050">MCGKTQVLDVLFITIADHLGQLGKVTVYDRDSTERDLPRRDEMAIELTSYSRKKNWIKSIFTADEKRCLYVNNKCNPP</sequence>
<evidence type="ECO:0000313" key="1">
    <source>
        <dbReference type="EMBL" id="EYC41510.1"/>
    </source>
</evidence>
<dbReference type="AlphaFoldDB" id="A0A016WPD8"/>
<evidence type="ECO:0000313" key="2">
    <source>
        <dbReference type="Proteomes" id="UP000024635"/>
    </source>
</evidence>
<reference evidence="2" key="1">
    <citation type="journal article" date="2015" name="Nat. Genet.">
        <title>The genome and transcriptome of the zoonotic hookworm Ancylostoma ceylanicum identify infection-specific gene families.</title>
        <authorList>
            <person name="Schwarz E.M."/>
            <person name="Hu Y."/>
            <person name="Antoshechkin I."/>
            <person name="Miller M.M."/>
            <person name="Sternberg P.W."/>
            <person name="Aroian R.V."/>
        </authorList>
    </citation>
    <scope>NUCLEOTIDE SEQUENCE</scope>
    <source>
        <strain evidence="2">HY135</strain>
    </source>
</reference>
<proteinExistence type="predicted"/>
<organism evidence="1 2">
    <name type="scientific">Ancylostoma ceylanicum</name>
    <dbReference type="NCBI Taxonomy" id="53326"/>
    <lineage>
        <taxon>Eukaryota</taxon>
        <taxon>Metazoa</taxon>
        <taxon>Ecdysozoa</taxon>
        <taxon>Nematoda</taxon>
        <taxon>Chromadorea</taxon>
        <taxon>Rhabditida</taxon>
        <taxon>Rhabditina</taxon>
        <taxon>Rhabditomorpha</taxon>
        <taxon>Strongyloidea</taxon>
        <taxon>Ancylostomatidae</taxon>
        <taxon>Ancylostomatinae</taxon>
        <taxon>Ancylostoma</taxon>
    </lineage>
</organism>